<name>A0A5N4AGR0_PHOPY</name>
<evidence type="ECO:0000313" key="2">
    <source>
        <dbReference type="EMBL" id="KAB0796466.1"/>
    </source>
</evidence>
<feature type="transmembrane region" description="Helical" evidence="1">
    <location>
        <begin position="166"/>
        <end position="187"/>
    </location>
</feature>
<keyword evidence="3" id="KW-1185">Reference proteome</keyword>
<dbReference type="AlphaFoldDB" id="A0A5N4AGR0"/>
<proteinExistence type="predicted"/>
<protein>
    <submittedName>
        <fullName evidence="2">Uncharacterized protein</fullName>
    </submittedName>
</protein>
<feature type="transmembrane region" description="Helical" evidence="1">
    <location>
        <begin position="71"/>
        <end position="91"/>
    </location>
</feature>
<evidence type="ECO:0000313" key="3">
    <source>
        <dbReference type="Proteomes" id="UP000327044"/>
    </source>
</evidence>
<keyword evidence="1" id="KW-0472">Membrane</keyword>
<feature type="transmembrane region" description="Helical" evidence="1">
    <location>
        <begin position="129"/>
        <end position="146"/>
    </location>
</feature>
<gene>
    <name evidence="2" type="ORF">PPYR_10527</name>
</gene>
<feature type="transmembrane region" description="Helical" evidence="1">
    <location>
        <begin position="39"/>
        <end position="59"/>
    </location>
</feature>
<sequence>MEDANFYQTLSPLQRFSKFVGFLVWTMSKGCPNLNDWRIVWFNYVLKFLILILCLTHYQCCPQEFDTVERINFAILSYCAYVSVLQFLFVSTRHNQQLSFMVGNVVKIDADIKRLTGMSANYKVPRKRLIATMAMLYALNIAGLLQDIALAYTHNMFGDIKAACSFIVYGSALLSTSITCFAIFFLMELRRRLEIVHKYLKVKRYISRNSIKMALEINSEI</sequence>
<keyword evidence="1" id="KW-0812">Transmembrane</keyword>
<dbReference type="EMBL" id="VVIM01000007">
    <property type="protein sequence ID" value="KAB0796466.1"/>
    <property type="molecule type" value="Genomic_DNA"/>
</dbReference>
<dbReference type="Proteomes" id="UP000327044">
    <property type="component" value="Unassembled WGS sequence"/>
</dbReference>
<accession>A0A5N4AGR0</accession>
<evidence type="ECO:0000256" key="1">
    <source>
        <dbReference type="SAM" id="Phobius"/>
    </source>
</evidence>
<dbReference type="InParanoid" id="A0A5N4AGR0"/>
<reference evidence="2 3" key="1">
    <citation type="journal article" date="2018" name="Elife">
        <title>Firefly genomes illuminate parallel origins of bioluminescence in beetles.</title>
        <authorList>
            <person name="Fallon T.R."/>
            <person name="Lower S.E."/>
            <person name="Chang C.H."/>
            <person name="Bessho-Uehara M."/>
            <person name="Martin G.J."/>
            <person name="Bewick A.J."/>
            <person name="Behringer M."/>
            <person name="Debat H.J."/>
            <person name="Wong I."/>
            <person name="Day J.C."/>
            <person name="Suvorov A."/>
            <person name="Silva C.J."/>
            <person name="Stanger-Hall K.F."/>
            <person name="Hall D.W."/>
            <person name="Schmitz R.J."/>
            <person name="Nelson D.R."/>
            <person name="Lewis S.M."/>
            <person name="Shigenobu S."/>
            <person name="Bybee S.M."/>
            <person name="Larracuente A.M."/>
            <person name="Oba Y."/>
            <person name="Weng J.K."/>
        </authorList>
    </citation>
    <scope>NUCLEOTIDE SEQUENCE [LARGE SCALE GENOMIC DNA]</scope>
    <source>
        <strain evidence="2">1611_PpyrPB1</strain>
        <tissue evidence="2">Whole body</tissue>
    </source>
</reference>
<organism evidence="2 3">
    <name type="scientific">Photinus pyralis</name>
    <name type="common">Common eastern firefly</name>
    <name type="synonym">Lampyris pyralis</name>
    <dbReference type="NCBI Taxonomy" id="7054"/>
    <lineage>
        <taxon>Eukaryota</taxon>
        <taxon>Metazoa</taxon>
        <taxon>Ecdysozoa</taxon>
        <taxon>Arthropoda</taxon>
        <taxon>Hexapoda</taxon>
        <taxon>Insecta</taxon>
        <taxon>Pterygota</taxon>
        <taxon>Neoptera</taxon>
        <taxon>Endopterygota</taxon>
        <taxon>Coleoptera</taxon>
        <taxon>Polyphaga</taxon>
        <taxon>Elateriformia</taxon>
        <taxon>Elateroidea</taxon>
        <taxon>Lampyridae</taxon>
        <taxon>Lampyrinae</taxon>
        <taxon>Photinus</taxon>
    </lineage>
</organism>
<keyword evidence="1" id="KW-1133">Transmembrane helix</keyword>
<comment type="caution">
    <text evidence="2">The sequence shown here is derived from an EMBL/GenBank/DDBJ whole genome shotgun (WGS) entry which is preliminary data.</text>
</comment>